<dbReference type="EMBL" id="SWKU01000022">
    <property type="protein sequence ID" value="KAF2997675.1"/>
    <property type="molecule type" value="Genomic_DNA"/>
</dbReference>
<feature type="region of interest" description="Disordered" evidence="1">
    <location>
        <begin position="1"/>
        <end position="89"/>
    </location>
</feature>
<sequence length="150" mass="17166">MDHYPKVNVEVQEHPTSASRHDSASSIDKANFHSPPSLVTSRQPSQTMSSNTNHSNTSAQQQMTSDPPTSDATAQQERKDSFHTDEKTAQELRAKFARYIDAPPPFSEQQYEHKTEEQQLNMRAYDYSKELSRMMGKQFVRGLRTDDDED</sequence>
<protein>
    <submittedName>
        <fullName evidence="2">Uncharacterized protein</fullName>
    </submittedName>
</protein>
<evidence type="ECO:0000256" key="1">
    <source>
        <dbReference type="SAM" id="MobiDB-lite"/>
    </source>
</evidence>
<dbReference type="AlphaFoldDB" id="A0A9P4T7P6"/>
<evidence type="ECO:0000313" key="2">
    <source>
        <dbReference type="EMBL" id="KAF2997675.1"/>
    </source>
</evidence>
<proteinExistence type="predicted"/>
<dbReference type="Proteomes" id="UP000801428">
    <property type="component" value="Unassembled WGS sequence"/>
</dbReference>
<feature type="compositionally biased region" description="Polar residues" evidence="1">
    <location>
        <begin position="63"/>
        <end position="75"/>
    </location>
</feature>
<dbReference type="OrthoDB" id="3772124at2759"/>
<comment type="caution">
    <text evidence="2">The sequence shown here is derived from an EMBL/GenBank/DDBJ whole genome shotgun (WGS) entry which is preliminary data.</text>
</comment>
<keyword evidence="3" id="KW-1185">Reference proteome</keyword>
<feature type="compositionally biased region" description="Low complexity" evidence="1">
    <location>
        <begin position="45"/>
        <end position="62"/>
    </location>
</feature>
<feature type="compositionally biased region" description="Polar residues" evidence="1">
    <location>
        <begin position="14"/>
        <end position="28"/>
    </location>
</feature>
<name>A0A9P4T7P6_CURKU</name>
<organism evidence="2 3">
    <name type="scientific">Curvularia kusanoi</name>
    <name type="common">Cochliobolus kusanoi</name>
    <dbReference type="NCBI Taxonomy" id="90978"/>
    <lineage>
        <taxon>Eukaryota</taxon>
        <taxon>Fungi</taxon>
        <taxon>Dikarya</taxon>
        <taxon>Ascomycota</taxon>
        <taxon>Pezizomycotina</taxon>
        <taxon>Dothideomycetes</taxon>
        <taxon>Pleosporomycetidae</taxon>
        <taxon>Pleosporales</taxon>
        <taxon>Pleosporineae</taxon>
        <taxon>Pleosporaceae</taxon>
        <taxon>Curvularia</taxon>
    </lineage>
</organism>
<gene>
    <name evidence="2" type="ORF">E8E13_006044</name>
</gene>
<reference evidence="2" key="1">
    <citation type="submission" date="2019-04" db="EMBL/GenBank/DDBJ databases">
        <title>Sequencing of skin fungus with MAO and IRED activity.</title>
        <authorList>
            <person name="Marsaioli A.J."/>
            <person name="Bonatto J.M.C."/>
            <person name="Reis Junior O."/>
        </authorList>
    </citation>
    <scope>NUCLEOTIDE SEQUENCE</scope>
    <source>
        <strain evidence="2">30M1</strain>
    </source>
</reference>
<evidence type="ECO:0000313" key="3">
    <source>
        <dbReference type="Proteomes" id="UP000801428"/>
    </source>
</evidence>
<feature type="compositionally biased region" description="Basic and acidic residues" evidence="1">
    <location>
        <begin position="76"/>
        <end position="89"/>
    </location>
</feature>
<accession>A0A9P4T7P6</accession>